<evidence type="ECO:0000259" key="2">
    <source>
        <dbReference type="Pfam" id="PF04909"/>
    </source>
</evidence>
<proteinExistence type="inferred from homology"/>
<evidence type="ECO:0000313" key="4">
    <source>
        <dbReference type="Proteomes" id="UP000297540"/>
    </source>
</evidence>
<comment type="caution">
    <text evidence="3">The sequence shown here is derived from an EMBL/GenBank/DDBJ whole genome shotgun (WGS) entry which is preliminary data.</text>
</comment>
<dbReference type="EMBL" id="SOZE01000003">
    <property type="protein sequence ID" value="TFF39713.1"/>
    <property type="molecule type" value="Genomic_DNA"/>
</dbReference>
<dbReference type="Proteomes" id="UP000297540">
    <property type="component" value="Unassembled WGS sequence"/>
</dbReference>
<evidence type="ECO:0000256" key="1">
    <source>
        <dbReference type="ARBA" id="ARBA00038310"/>
    </source>
</evidence>
<dbReference type="GO" id="GO:0016787">
    <property type="term" value="F:hydrolase activity"/>
    <property type="evidence" value="ECO:0007669"/>
    <property type="project" value="UniProtKB-KW"/>
</dbReference>
<feature type="domain" description="Amidohydrolase-related" evidence="2">
    <location>
        <begin position="4"/>
        <end position="275"/>
    </location>
</feature>
<sequence length="278" mass="31509">MQKIDSHQHFWQYNPVKDAWITNDMAVIQRDFYPEDSEPLLAAYSMDGCIAVQASQSEAETDFLLELASQNPFIKGVVGWIDLQADNLEERLQHYKQYPALKGFRHVLQAEAGEFMLGDNFMRGIAMLQSHGFTYDVLITHNQLSHALQLVAAFPQQPFVIDHLAKPAIKQGEIAQWEAGIRAIAAHQHVYCKVSGFCTEADWANWQTEDIKTYLDVVFDAFGTERLMFGSDWPVCLLAGGYGKTVQVLEQYLAAFPEAEQAQFWGGNAAKFYQFDIN</sequence>
<dbReference type="Gene3D" id="3.20.20.140">
    <property type="entry name" value="Metal-dependent hydrolases"/>
    <property type="match status" value="1"/>
</dbReference>
<dbReference type="Pfam" id="PF04909">
    <property type="entry name" value="Amidohydro_2"/>
    <property type="match status" value="1"/>
</dbReference>
<accession>A0A4Y8SKY9</accession>
<dbReference type="InterPro" id="IPR052350">
    <property type="entry name" value="Metallo-dep_Lactonases"/>
</dbReference>
<dbReference type="OrthoDB" id="5450317at2"/>
<keyword evidence="3" id="KW-0378">Hydrolase</keyword>
<dbReference type="SUPFAM" id="SSF51556">
    <property type="entry name" value="Metallo-dependent hydrolases"/>
    <property type="match status" value="1"/>
</dbReference>
<dbReference type="InterPro" id="IPR032466">
    <property type="entry name" value="Metal_Hydrolase"/>
</dbReference>
<reference evidence="3 4" key="1">
    <citation type="journal article" date="2017" name="Int. J. Syst. Evol. Microbiol.">
        <title>Mucilaginibacterpsychrotolerans sp. nov., isolated from peatlands.</title>
        <authorList>
            <person name="Deng Y."/>
            <person name="Shen L."/>
            <person name="Xu B."/>
            <person name="Liu Y."/>
            <person name="Gu Z."/>
            <person name="Liu H."/>
            <person name="Zhou Y."/>
        </authorList>
    </citation>
    <scope>NUCLEOTIDE SEQUENCE [LARGE SCALE GENOMIC DNA]</scope>
    <source>
        <strain evidence="3 4">NH7-4</strain>
    </source>
</reference>
<dbReference type="RefSeq" id="WP_133227256.1">
    <property type="nucleotide sequence ID" value="NZ_SOZE01000003.1"/>
</dbReference>
<dbReference type="PANTHER" id="PTHR43569">
    <property type="entry name" value="AMIDOHYDROLASE"/>
    <property type="match status" value="1"/>
</dbReference>
<keyword evidence="4" id="KW-1185">Reference proteome</keyword>
<dbReference type="InterPro" id="IPR006680">
    <property type="entry name" value="Amidohydro-rel"/>
</dbReference>
<comment type="similarity">
    <text evidence="1">Belongs to the metallo-dependent hydrolases superfamily.</text>
</comment>
<dbReference type="AlphaFoldDB" id="A0A4Y8SKY9"/>
<name>A0A4Y8SKY9_9SPHI</name>
<organism evidence="3 4">
    <name type="scientific">Mucilaginibacter psychrotolerans</name>
    <dbReference type="NCBI Taxonomy" id="1524096"/>
    <lineage>
        <taxon>Bacteria</taxon>
        <taxon>Pseudomonadati</taxon>
        <taxon>Bacteroidota</taxon>
        <taxon>Sphingobacteriia</taxon>
        <taxon>Sphingobacteriales</taxon>
        <taxon>Sphingobacteriaceae</taxon>
        <taxon>Mucilaginibacter</taxon>
    </lineage>
</organism>
<evidence type="ECO:0000313" key="3">
    <source>
        <dbReference type="EMBL" id="TFF39713.1"/>
    </source>
</evidence>
<dbReference type="PANTHER" id="PTHR43569:SF2">
    <property type="entry name" value="AMIDOHYDROLASE-RELATED DOMAIN-CONTAINING PROTEIN"/>
    <property type="match status" value="1"/>
</dbReference>
<gene>
    <name evidence="3" type="ORF">E2R66_04925</name>
</gene>
<protein>
    <submittedName>
        <fullName evidence="3">Amidohydrolase</fullName>
    </submittedName>
</protein>